<dbReference type="AlphaFoldDB" id="D5UBC0"/>
<comment type="catalytic activity">
    <reaction evidence="1">
        <text>Hydrolysis of alpha-(2-&gt;3)-, alpha-(2-&gt;6)-, alpha-(2-&gt;8)- glycosidic linkages of terminal sialic acid residues in oligosaccharides, glycoproteins, glycolipids, colominic acid and synthetic substrates.</text>
        <dbReference type="EC" id="3.2.1.18"/>
    </reaction>
</comment>
<dbReference type="CDD" id="cd15482">
    <property type="entry name" value="Sialidase_non-viral"/>
    <property type="match status" value="1"/>
</dbReference>
<dbReference type="InterPro" id="IPR011040">
    <property type="entry name" value="Sialidase"/>
</dbReference>
<reference evidence="6 7" key="1">
    <citation type="journal article" date="2010" name="Stand. Genomic Sci.">
        <title>Complete genome sequence of Brachyspira murdochii type strain (56-150).</title>
        <authorList>
            <person name="Pati A."/>
            <person name="Sikorski J."/>
            <person name="Gronow S."/>
            <person name="Munk C."/>
            <person name="Lapidus A."/>
            <person name="Copeland A."/>
            <person name="Glavina Del Tio T."/>
            <person name="Nolan M."/>
            <person name="Lucas S."/>
            <person name="Chen F."/>
            <person name="Tice H."/>
            <person name="Cheng J.F."/>
            <person name="Han C."/>
            <person name="Detter J.C."/>
            <person name="Bruce D."/>
            <person name="Tapia R."/>
            <person name="Goodwin L."/>
            <person name="Pitluck S."/>
            <person name="Liolios K."/>
            <person name="Ivanova N."/>
            <person name="Mavromatis K."/>
            <person name="Mikhailova N."/>
            <person name="Chen A."/>
            <person name="Palaniappan K."/>
            <person name="Land M."/>
            <person name="Hauser L."/>
            <person name="Chang Y.J."/>
            <person name="Jeffries C.D."/>
            <person name="Spring S."/>
            <person name="Rohde M."/>
            <person name="Goker M."/>
            <person name="Bristow J."/>
            <person name="Eisen J.A."/>
            <person name="Markowitz V."/>
            <person name="Hugenholtz P."/>
            <person name="Kyrpides N.C."/>
            <person name="Klenk H.P."/>
        </authorList>
    </citation>
    <scope>NUCLEOTIDE SEQUENCE [LARGE SCALE GENOMIC DNA]</scope>
    <source>
        <strain evidence="7">ATCC 51284 / DSM 12563 / 56-150</strain>
    </source>
</reference>
<dbReference type="GO" id="GO:0009313">
    <property type="term" value="P:oligosaccharide catabolic process"/>
    <property type="evidence" value="ECO:0007669"/>
    <property type="project" value="TreeGrafter"/>
</dbReference>
<keyword evidence="6" id="KW-0378">Hydrolase</keyword>
<evidence type="ECO:0000256" key="1">
    <source>
        <dbReference type="ARBA" id="ARBA00000427"/>
    </source>
</evidence>
<evidence type="ECO:0000313" key="6">
    <source>
        <dbReference type="EMBL" id="ADG71993.1"/>
    </source>
</evidence>
<dbReference type="CAZy" id="GH33">
    <property type="family name" value="Glycoside Hydrolase Family 33"/>
</dbReference>
<dbReference type="EMBL" id="CP001959">
    <property type="protein sequence ID" value="ADG71993.1"/>
    <property type="molecule type" value="Genomic_DNA"/>
</dbReference>
<feature type="domain" description="Sialidase" evidence="5">
    <location>
        <begin position="115"/>
        <end position="421"/>
    </location>
</feature>
<dbReference type="PANTHER" id="PTHR10628">
    <property type="entry name" value="SIALIDASE"/>
    <property type="match status" value="1"/>
</dbReference>
<proteinExistence type="inferred from homology"/>
<dbReference type="GO" id="GO:0016020">
    <property type="term" value="C:membrane"/>
    <property type="evidence" value="ECO:0007669"/>
    <property type="project" value="TreeGrafter"/>
</dbReference>
<feature type="signal peptide" evidence="4">
    <location>
        <begin position="1"/>
        <end position="18"/>
    </location>
</feature>
<dbReference type="HOGENOM" id="CLU_024620_1_0_12"/>
<evidence type="ECO:0000256" key="4">
    <source>
        <dbReference type="SAM" id="SignalP"/>
    </source>
</evidence>
<keyword evidence="4" id="KW-0732">Signal</keyword>
<dbReference type="STRING" id="526224.Bmur_1914"/>
<dbReference type="Proteomes" id="UP000001915">
    <property type="component" value="Chromosome"/>
</dbReference>
<dbReference type="Gene3D" id="2.120.10.10">
    <property type="match status" value="1"/>
</dbReference>
<feature type="chain" id="PRO_5003077290" description="exo-alpha-sialidase" evidence="4">
    <location>
        <begin position="19"/>
        <end position="472"/>
    </location>
</feature>
<dbReference type="PROSITE" id="PS51257">
    <property type="entry name" value="PROKAR_LIPOPROTEIN"/>
    <property type="match status" value="1"/>
</dbReference>
<dbReference type="RefSeq" id="WP_013114368.1">
    <property type="nucleotide sequence ID" value="NC_014150.1"/>
</dbReference>
<evidence type="ECO:0000256" key="2">
    <source>
        <dbReference type="ARBA" id="ARBA00009348"/>
    </source>
</evidence>
<dbReference type="EC" id="3.2.1.18" evidence="3"/>
<gene>
    <name evidence="6" type="ordered locus">Bmur_1914</name>
</gene>
<evidence type="ECO:0000259" key="5">
    <source>
        <dbReference type="Pfam" id="PF13088"/>
    </source>
</evidence>
<name>D5UBC0_BRAM5</name>
<dbReference type="InterPro" id="IPR026856">
    <property type="entry name" value="Sialidase_fam"/>
</dbReference>
<evidence type="ECO:0000256" key="3">
    <source>
        <dbReference type="ARBA" id="ARBA00012733"/>
    </source>
</evidence>
<dbReference type="eggNOG" id="COG4409">
    <property type="taxonomic scope" value="Bacteria"/>
</dbReference>
<dbReference type="KEGG" id="brm:Bmur_1914"/>
<dbReference type="Pfam" id="PF13088">
    <property type="entry name" value="BNR_2"/>
    <property type="match status" value="1"/>
</dbReference>
<accession>D5UBC0</accession>
<protein>
    <recommendedName>
        <fullName evidence="3">exo-alpha-sialidase</fullName>
        <ecNumber evidence="3">3.2.1.18</ecNumber>
    </recommendedName>
</protein>
<sequence>MKKNLIISFVLICAFVFAISCNNKNVTGAGGGNTGGSGGGSTVGSGYVLPAGSLSQEEQNQPMDPNNNYTTLWTAGQGATGYRIPALAVTRNGVIVAAADRRHNGYQDLGKQNVIDVVVRTSKDLGKTWSESKVVVQANNITDSYGDAFLMVDPVAKSTIYMGVVTEPGIQKKDINQTGITKIFRSTDDGATWSLWSTLDANSVIFKGGKAKPSTGFGASGQGVTLRYGQHKGKIMFAFFGWGANSSGSSPLTVSAIVSSDGKTWENLGYLNSSTGGGDGNIDETKAIELSDGRILFNHRRSVSAGGRSWSISSDGGASWQWLGKDPELVDPGNNADIFRYEYNGKRIKTDKYILYIHSDQAPNGTWYQNRINHHVKLSVNELNNGAANTSGKFQYDRQLINDGMNTYSGYPTITVLPDGTIATLTEELPKSQSKGTDHYNIVFRRFNLNWLTSGAESVNYSTDYLFQEAMN</sequence>
<dbReference type="InterPro" id="IPR036278">
    <property type="entry name" value="Sialidase_sf"/>
</dbReference>
<evidence type="ECO:0000313" key="7">
    <source>
        <dbReference type="Proteomes" id="UP000001915"/>
    </source>
</evidence>
<dbReference type="OrthoDB" id="308984at2"/>
<dbReference type="PANTHER" id="PTHR10628:SF30">
    <property type="entry name" value="EXO-ALPHA-SIALIDASE"/>
    <property type="match status" value="1"/>
</dbReference>
<dbReference type="SUPFAM" id="SSF50939">
    <property type="entry name" value="Sialidases"/>
    <property type="match status" value="1"/>
</dbReference>
<dbReference type="GO" id="GO:0004308">
    <property type="term" value="F:exo-alpha-sialidase activity"/>
    <property type="evidence" value="ECO:0007669"/>
    <property type="project" value="UniProtKB-EC"/>
</dbReference>
<dbReference type="GO" id="GO:0006689">
    <property type="term" value="P:ganglioside catabolic process"/>
    <property type="evidence" value="ECO:0007669"/>
    <property type="project" value="TreeGrafter"/>
</dbReference>
<dbReference type="GO" id="GO:0005737">
    <property type="term" value="C:cytoplasm"/>
    <property type="evidence" value="ECO:0007669"/>
    <property type="project" value="TreeGrafter"/>
</dbReference>
<comment type="similarity">
    <text evidence="2">Belongs to the glycosyl hydrolase 33 family.</text>
</comment>
<organism evidence="6 7">
    <name type="scientific">Brachyspira murdochii (strain ATCC 51284 / DSM 12563 / 56-150)</name>
    <name type="common">Serpulina murdochii</name>
    <dbReference type="NCBI Taxonomy" id="526224"/>
    <lineage>
        <taxon>Bacteria</taxon>
        <taxon>Pseudomonadati</taxon>
        <taxon>Spirochaetota</taxon>
        <taxon>Spirochaetia</taxon>
        <taxon>Brachyspirales</taxon>
        <taxon>Brachyspiraceae</taxon>
        <taxon>Brachyspira</taxon>
    </lineage>
</organism>